<comment type="caution">
    <text evidence="3">The sequence shown here is derived from an EMBL/GenBank/DDBJ whole genome shotgun (WGS) entry which is preliminary data.</text>
</comment>
<feature type="domain" description="Helix-turn-helix type 11" evidence="1">
    <location>
        <begin position="6"/>
        <end position="59"/>
    </location>
</feature>
<reference evidence="3 4" key="1">
    <citation type="journal article" date="2018" name="Int. J. Syst. Evol. Microbiol.">
        <title>Pseudooceanicola lipolyticus sp. nov., a marine alphaproteobacterium, reclassification of Oceanicola flagellatus as Pseudooceanicola flagellatus comb. nov. and emended description of the genus Pseudooceanicola.</title>
        <authorList>
            <person name="Huang M.-M."/>
            <person name="Guo L.-L."/>
            <person name="Wu Y.-H."/>
            <person name="Lai Q.-L."/>
            <person name="Shao Z.-Z."/>
            <person name="Wang C.-S."/>
            <person name="Wu M."/>
            <person name="Xu X.-W."/>
        </authorList>
    </citation>
    <scope>NUCLEOTIDE SEQUENCE [LARGE SCALE GENOMIC DNA]</scope>
    <source>
        <strain evidence="3 4">157</strain>
    </source>
</reference>
<dbReference type="EMBL" id="PGTB01000115">
    <property type="protein sequence ID" value="PJE35088.1"/>
    <property type="molecule type" value="Genomic_DNA"/>
</dbReference>
<dbReference type="InterPro" id="IPR026881">
    <property type="entry name" value="WYL_dom"/>
</dbReference>
<dbReference type="Pfam" id="PF08279">
    <property type="entry name" value="HTH_11"/>
    <property type="match status" value="1"/>
</dbReference>
<evidence type="ECO:0000313" key="4">
    <source>
        <dbReference type="Proteomes" id="UP000231553"/>
    </source>
</evidence>
<dbReference type="InterPro" id="IPR013196">
    <property type="entry name" value="HTH_11"/>
</dbReference>
<evidence type="ECO:0000259" key="2">
    <source>
        <dbReference type="Pfam" id="PF13280"/>
    </source>
</evidence>
<dbReference type="Gene3D" id="1.10.10.10">
    <property type="entry name" value="Winged helix-like DNA-binding domain superfamily/Winged helix DNA-binding domain"/>
    <property type="match status" value="1"/>
</dbReference>
<keyword evidence="4" id="KW-1185">Reference proteome</keyword>
<evidence type="ECO:0000313" key="3">
    <source>
        <dbReference type="EMBL" id="PJE35088.1"/>
    </source>
</evidence>
<dbReference type="InterPro" id="IPR051534">
    <property type="entry name" value="CBASS_pafABC_assoc_protein"/>
</dbReference>
<dbReference type="PANTHER" id="PTHR34580">
    <property type="match status" value="1"/>
</dbReference>
<dbReference type="AlphaFoldDB" id="A0A2M8IX77"/>
<dbReference type="Proteomes" id="UP000231553">
    <property type="component" value="Unassembled WGS sequence"/>
</dbReference>
<dbReference type="PANTHER" id="PTHR34580:SF3">
    <property type="entry name" value="PROTEIN PAFB"/>
    <property type="match status" value="1"/>
</dbReference>
<protein>
    <submittedName>
        <fullName evidence="3">Transcriptional regulator</fullName>
    </submittedName>
</protein>
<dbReference type="RefSeq" id="WP_100163992.1">
    <property type="nucleotide sequence ID" value="NZ_PGTB01000115.1"/>
</dbReference>
<proteinExistence type="predicted"/>
<dbReference type="OrthoDB" id="9807255at2"/>
<sequence>MHRSNRLFEIIQILRAAPRPVTARQMAERLDVTERTIYRDIAALQAMRTPIEGEAGIGYVMRRGYDLPPLNFDAEEIEALYVGLSMLARTGDSALQQAATRICSKIEALNAAVDWLQVAPWGAPMDDPARGCVSMAVLRDAVRDGRKLRLVYRDAQEEETHRTVRPVAMIYHLNCVMLAAWCELRGGFRRFRTDRIWGCDTLDDRFETGPLRRLWREQEAAEADAQVVC</sequence>
<dbReference type="SUPFAM" id="SSF46785">
    <property type="entry name" value="Winged helix' DNA-binding domain"/>
    <property type="match status" value="1"/>
</dbReference>
<gene>
    <name evidence="3" type="ORF">CVM52_18895</name>
</gene>
<evidence type="ECO:0000259" key="1">
    <source>
        <dbReference type="Pfam" id="PF08279"/>
    </source>
</evidence>
<name>A0A2M8IX77_9RHOB</name>
<dbReference type="InterPro" id="IPR036388">
    <property type="entry name" value="WH-like_DNA-bd_sf"/>
</dbReference>
<organism evidence="3 4">
    <name type="scientific">Pseudooceanicola lipolyticus</name>
    <dbReference type="NCBI Taxonomy" id="2029104"/>
    <lineage>
        <taxon>Bacteria</taxon>
        <taxon>Pseudomonadati</taxon>
        <taxon>Pseudomonadota</taxon>
        <taxon>Alphaproteobacteria</taxon>
        <taxon>Rhodobacterales</taxon>
        <taxon>Paracoccaceae</taxon>
        <taxon>Pseudooceanicola</taxon>
    </lineage>
</organism>
<accession>A0A2M8IX77</accession>
<dbReference type="Pfam" id="PF13280">
    <property type="entry name" value="WYL"/>
    <property type="match status" value="1"/>
</dbReference>
<dbReference type="InterPro" id="IPR036390">
    <property type="entry name" value="WH_DNA-bd_sf"/>
</dbReference>
<dbReference type="PROSITE" id="PS52050">
    <property type="entry name" value="WYL"/>
    <property type="match status" value="1"/>
</dbReference>
<feature type="domain" description="WYL" evidence="2">
    <location>
        <begin position="136"/>
        <end position="197"/>
    </location>
</feature>